<name>A0A380JEJ3_STRDO</name>
<dbReference type="OrthoDB" id="9782128at2"/>
<dbReference type="PROSITE" id="PS00175">
    <property type="entry name" value="PG_MUTASE"/>
    <property type="match status" value="1"/>
</dbReference>
<dbReference type="CDD" id="cd07067">
    <property type="entry name" value="HP_PGM_like"/>
    <property type="match status" value="1"/>
</dbReference>
<dbReference type="Pfam" id="PF00300">
    <property type="entry name" value="His_Phos_1"/>
    <property type="match status" value="1"/>
</dbReference>
<keyword evidence="3" id="KW-1185">Reference proteome</keyword>
<accession>A0A380JEJ3</accession>
<dbReference type="Gene3D" id="3.40.50.1240">
    <property type="entry name" value="Phosphoglycerate mutase-like"/>
    <property type="match status" value="1"/>
</dbReference>
<dbReference type="EC" id="3.1.3.73" evidence="2"/>
<feature type="binding site" evidence="1">
    <location>
        <begin position="8"/>
        <end position="15"/>
    </location>
    <ligand>
        <name>substrate</name>
    </ligand>
</feature>
<dbReference type="Proteomes" id="UP000254082">
    <property type="component" value="Unassembled WGS sequence"/>
</dbReference>
<dbReference type="InterPro" id="IPR001345">
    <property type="entry name" value="PG/BPGM_mutase_AS"/>
</dbReference>
<dbReference type="EMBL" id="UHFA01000002">
    <property type="protein sequence ID" value="SUN36487.1"/>
    <property type="molecule type" value="Genomic_DNA"/>
</dbReference>
<dbReference type="AlphaFoldDB" id="A0A380JEJ3"/>
<evidence type="ECO:0000313" key="2">
    <source>
        <dbReference type="EMBL" id="SUN36487.1"/>
    </source>
</evidence>
<dbReference type="PANTHER" id="PTHR48100">
    <property type="entry name" value="BROAD-SPECIFICITY PHOSPHATASE YOR283W-RELATED"/>
    <property type="match status" value="1"/>
</dbReference>
<dbReference type="GO" id="GO:0043755">
    <property type="term" value="F:alpha-ribazole phosphatase activity"/>
    <property type="evidence" value="ECO:0007669"/>
    <property type="project" value="UniProtKB-EC"/>
</dbReference>
<feature type="binding site" evidence="1">
    <location>
        <position position="60"/>
    </location>
    <ligand>
        <name>substrate</name>
    </ligand>
</feature>
<protein>
    <submittedName>
        <fullName evidence="2">Phosphoglycerate mutase</fullName>
        <ecNumber evidence="2">3.1.3.73</ecNumber>
    </submittedName>
</protein>
<organism evidence="2 3">
    <name type="scientific">Streptococcus downei MFe28</name>
    <dbReference type="NCBI Taxonomy" id="764290"/>
    <lineage>
        <taxon>Bacteria</taxon>
        <taxon>Bacillati</taxon>
        <taxon>Bacillota</taxon>
        <taxon>Bacilli</taxon>
        <taxon>Lactobacillales</taxon>
        <taxon>Streptococcaceae</taxon>
        <taxon>Streptococcus</taxon>
    </lineage>
</organism>
<dbReference type="InterPro" id="IPR050275">
    <property type="entry name" value="PGM_Phosphatase"/>
</dbReference>
<reference evidence="2 3" key="1">
    <citation type="submission" date="2018-06" db="EMBL/GenBank/DDBJ databases">
        <authorList>
            <consortium name="Pathogen Informatics"/>
            <person name="Doyle S."/>
        </authorList>
    </citation>
    <scope>NUCLEOTIDE SEQUENCE [LARGE SCALE GENOMIC DNA]</scope>
    <source>
        <strain evidence="3">NCTC 11391</strain>
    </source>
</reference>
<dbReference type="SMART" id="SM00855">
    <property type="entry name" value="PGAM"/>
    <property type="match status" value="1"/>
</dbReference>
<evidence type="ECO:0000256" key="1">
    <source>
        <dbReference type="PIRSR" id="PIRSR613078-2"/>
    </source>
</evidence>
<dbReference type="SUPFAM" id="SSF53254">
    <property type="entry name" value="Phosphoglycerate mutase-like"/>
    <property type="match status" value="1"/>
</dbReference>
<evidence type="ECO:0000313" key="3">
    <source>
        <dbReference type="Proteomes" id="UP000254082"/>
    </source>
</evidence>
<proteinExistence type="predicted"/>
<sequence length="200" mass="22690">MKTLYLMRHGQTRFNVQKRIQGASDSPLTELGIEQARKARQFFADQKISFDAVYASTQERAGDTAQIVSGRSDIIRLKGLKEMDFGSYEAQPEYLNPPLHKDGTGYRDAFVFFGGEDTMAVRRRMVETVTNLMEGLEEGSQVLAVSHGAAIAQFFRGALEEAPDVRGMSNCAILKFTYDQGQFDMHYIYNPTQNEYIYRK</sequence>
<dbReference type="InterPro" id="IPR029033">
    <property type="entry name" value="His_PPase_superfam"/>
</dbReference>
<dbReference type="RefSeq" id="WP_115325073.1">
    <property type="nucleotide sequence ID" value="NZ_UHFA01000002.1"/>
</dbReference>
<keyword evidence="2" id="KW-0378">Hydrolase</keyword>
<dbReference type="InterPro" id="IPR013078">
    <property type="entry name" value="His_Pase_superF_clade-1"/>
</dbReference>
<dbReference type="PANTHER" id="PTHR48100:SF5">
    <property type="entry name" value="HISTIDINE PHOSPHATASE FAMILY PROTEIN"/>
    <property type="match status" value="1"/>
</dbReference>
<gene>
    <name evidence="2" type="primary">cobC_1</name>
    <name evidence="2" type="ORF">NCTC11391_01499</name>
</gene>
<dbReference type="GO" id="GO:0005737">
    <property type="term" value="C:cytoplasm"/>
    <property type="evidence" value="ECO:0007669"/>
    <property type="project" value="TreeGrafter"/>
</dbReference>